<dbReference type="OrthoDB" id="348678at2759"/>
<dbReference type="Pfam" id="PF00149">
    <property type="entry name" value="Metallophos"/>
    <property type="match status" value="1"/>
</dbReference>
<keyword evidence="3" id="KW-0325">Glycoprotein</keyword>
<reference evidence="6 7" key="1">
    <citation type="submission" date="2019-04" db="EMBL/GenBank/DDBJ databases">
        <authorList>
            <consortium name="Wellcome Sanger Institute Data Sharing"/>
        </authorList>
    </citation>
    <scope>NUCLEOTIDE SEQUENCE [LARGE SCALE GENOMIC DNA]</scope>
</reference>
<dbReference type="CDD" id="cd00170">
    <property type="entry name" value="SEC14"/>
    <property type="match status" value="1"/>
</dbReference>
<dbReference type="FunFam" id="3.60.21.10:FF:000143">
    <property type="entry name" value="Acid sphingomyelinase-like phosphodiesterase"/>
    <property type="match status" value="1"/>
</dbReference>
<dbReference type="Gene3D" id="3.40.525.10">
    <property type="entry name" value="CRAL-TRIO lipid binding domain"/>
    <property type="match status" value="1"/>
</dbReference>
<dbReference type="PROSITE" id="PS50191">
    <property type="entry name" value="CRAL_TRIO"/>
    <property type="match status" value="1"/>
</dbReference>
<evidence type="ECO:0000313" key="7">
    <source>
        <dbReference type="Proteomes" id="UP000694397"/>
    </source>
</evidence>
<accession>A0A8C9TG75</accession>
<evidence type="ECO:0000259" key="5">
    <source>
        <dbReference type="PROSITE" id="PS50191"/>
    </source>
</evidence>
<reference evidence="6" key="2">
    <citation type="submission" date="2025-08" db="UniProtKB">
        <authorList>
            <consortium name="Ensembl"/>
        </authorList>
    </citation>
    <scope>IDENTIFICATION</scope>
</reference>
<dbReference type="PRINTS" id="PR00180">
    <property type="entry name" value="CRETINALDHBP"/>
</dbReference>
<dbReference type="Proteomes" id="UP000694397">
    <property type="component" value="Chromosome 1"/>
</dbReference>
<name>A0A8C9TG75_SCLFO</name>
<organism evidence="6 7">
    <name type="scientific">Scleropages formosus</name>
    <name type="common">Asian bonytongue</name>
    <name type="synonym">Osteoglossum formosum</name>
    <dbReference type="NCBI Taxonomy" id="113540"/>
    <lineage>
        <taxon>Eukaryota</taxon>
        <taxon>Metazoa</taxon>
        <taxon>Chordata</taxon>
        <taxon>Craniata</taxon>
        <taxon>Vertebrata</taxon>
        <taxon>Euteleostomi</taxon>
        <taxon>Actinopterygii</taxon>
        <taxon>Neopterygii</taxon>
        <taxon>Teleostei</taxon>
        <taxon>Osteoglossocephala</taxon>
        <taxon>Osteoglossomorpha</taxon>
        <taxon>Osteoglossiformes</taxon>
        <taxon>Osteoglossidae</taxon>
        <taxon>Scleropages</taxon>
    </lineage>
</organism>
<dbReference type="SUPFAM" id="SSF56300">
    <property type="entry name" value="Metallo-dependent phosphatases"/>
    <property type="match status" value="1"/>
</dbReference>
<dbReference type="InterPro" id="IPR029052">
    <property type="entry name" value="Metallo-depent_PP-like"/>
</dbReference>
<dbReference type="InterPro" id="IPR004843">
    <property type="entry name" value="Calcineurin-like_PHP"/>
</dbReference>
<dbReference type="Pfam" id="PF00650">
    <property type="entry name" value="CRAL_TRIO"/>
    <property type="match status" value="1"/>
</dbReference>
<dbReference type="PROSITE" id="PS51257">
    <property type="entry name" value="PROKAR_LIPOPROTEIN"/>
    <property type="match status" value="1"/>
</dbReference>
<gene>
    <name evidence="6" type="primary">SMPDL3A</name>
    <name evidence="6" type="synonym">clvs2</name>
</gene>
<dbReference type="AlphaFoldDB" id="A0A8C9TG75"/>
<dbReference type="SMART" id="SM00516">
    <property type="entry name" value="SEC14"/>
    <property type="match status" value="1"/>
</dbReference>
<evidence type="ECO:0000256" key="2">
    <source>
        <dbReference type="ARBA" id="ARBA00022801"/>
    </source>
</evidence>
<evidence type="ECO:0000256" key="1">
    <source>
        <dbReference type="ARBA" id="ARBA00008234"/>
    </source>
</evidence>
<comment type="similarity">
    <text evidence="1">Belongs to the acid sphingomyelinase family.</text>
</comment>
<dbReference type="CDD" id="cd00842">
    <property type="entry name" value="MPP_ASMase"/>
    <property type="match status" value="1"/>
</dbReference>
<evidence type="ECO:0000313" key="6">
    <source>
        <dbReference type="Ensembl" id="ENSSFOP00015049332.1"/>
    </source>
</evidence>
<evidence type="ECO:0000256" key="3">
    <source>
        <dbReference type="ARBA" id="ARBA00023180"/>
    </source>
</evidence>
<feature type="chain" id="PRO_5034159589" evidence="4">
    <location>
        <begin position="24"/>
        <end position="523"/>
    </location>
</feature>
<keyword evidence="7" id="KW-1185">Reference proteome</keyword>
<dbReference type="GO" id="GO:0008081">
    <property type="term" value="F:phosphoric diester hydrolase activity"/>
    <property type="evidence" value="ECO:0007669"/>
    <property type="project" value="TreeGrafter"/>
</dbReference>
<keyword evidence="4" id="KW-0732">Signal</keyword>
<proteinExistence type="inferred from homology"/>
<evidence type="ECO:0000256" key="4">
    <source>
        <dbReference type="SAM" id="SignalP"/>
    </source>
</evidence>
<dbReference type="GeneTree" id="ENSGT00950000183182"/>
<reference evidence="6" key="3">
    <citation type="submission" date="2025-09" db="UniProtKB">
        <authorList>
            <consortium name="Ensembl"/>
        </authorList>
    </citation>
    <scope>IDENTIFICATION</scope>
</reference>
<dbReference type="PANTHER" id="PTHR10340:SF24">
    <property type="entry name" value="ACID SPHINGOMYELINASE-LIKE PHOSPHODIESTERASE 3A"/>
    <property type="match status" value="1"/>
</dbReference>
<sequence length="523" mass="58952">MDRRLCVHLCCLLSACALAAVSGAPIQSAPVTGKFWHISDLHLDATYHVSEDHSQVCLSSKGHEALNPGEFGDYMCDSPYELILSAFDFMKRSGQLTDFIIWTGDSPPHFLVEKLSTDIVVQILSNMTSTIRKYFPELMVYPALGNHDYWPQDQFPNSTNKIYQAAADLWEPWLKTEAIKTLRAGGFYSQLVQPGLRVVSLNTNLYYSPNKVTTNMTDPAGQFRWLMETLESSRQNAEKVYIIAHVPIGYLPQCNSTTAMREVHNERLVQIFRKYGDVIAGQFYGHTHRDSVMVLLDDQGSVARSLNDQFHWAGNKAKLGDSSSDCDFLLDAPFCFLALKENLLVPCSSHRPSLRSRTQVNLTPTTRESACTSTTPGALACWYTFVDILRAILLSLESMIEDPELQVNGFVLIIDWSNFTFKQASKLTPSMLRLAIEGLQDSFPARFGGIHFVNQPWYIHALYTVIRPFLKDKTRKRVRGTMASCVFSPVSSGYLFFFDVQPSHLLTNSIMDINIFICLCQVV</sequence>
<dbReference type="GO" id="GO:0005615">
    <property type="term" value="C:extracellular space"/>
    <property type="evidence" value="ECO:0007669"/>
    <property type="project" value="TreeGrafter"/>
</dbReference>
<dbReference type="Gene3D" id="3.60.21.10">
    <property type="match status" value="1"/>
</dbReference>
<protein>
    <submittedName>
        <fullName evidence="6">Sphingomyelin phosphodiesterase acid like 3A</fullName>
    </submittedName>
</protein>
<feature type="domain" description="CRAL-TRIO" evidence="5">
    <location>
        <begin position="387"/>
        <end position="505"/>
    </location>
</feature>
<keyword evidence="2" id="KW-0378">Hydrolase</keyword>
<dbReference type="InterPro" id="IPR001251">
    <property type="entry name" value="CRAL-TRIO_dom"/>
</dbReference>
<dbReference type="InterPro" id="IPR041805">
    <property type="entry name" value="ASMase/PPN1_MPP"/>
</dbReference>
<dbReference type="InterPro" id="IPR036865">
    <property type="entry name" value="CRAL-TRIO_dom_sf"/>
</dbReference>
<dbReference type="PANTHER" id="PTHR10340">
    <property type="entry name" value="SPHINGOMYELIN PHOSPHODIESTERASE"/>
    <property type="match status" value="1"/>
</dbReference>
<feature type="signal peptide" evidence="4">
    <location>
        <begin position="1"/>
        <end position="23"/>
    </location>
</feature>
<dbReference type="SUPFAM" id="SSF52087">
    <property type="entry name" value="CRAL/TRIO domain"/>
    <property type="match status" value="1"/>
</dbReference>
<dbReference type="Ensembl" id="ENSSFOT00015045741.1">
    <property type="protein sequence ID" value="ENSSFOP00015049332.1"/>
    <property type="gene ID" value="ENSSFOG00015017608.2"/>
</dbReference>